<feature type="compositionally biased region" description="Basic and acidic residues" evidence="1">
    <location>
        <begin position="406"/>
        <end position="422"/>
    </location>
</feature>
<protein>
    <submittedName>
        <fullName evidence="2">Centrosomal protein of 170 kDa protein B-like isoform X3</fullName>
    </submittedName>
</protein>
<accession>A0AAV4G1F5</accession>
<feature type="compositionally biased region" description="Polar residues" evidence="1">
    <location>
        <begin position="206"/>
        <end position="218"/>
    </location>
</feature>
<feature type="compositionally biased region" description="Low complexity" evidence="1">
    <location>
        <begin position="382"/>
        <end position="397"/>
    </location>
</feature>
<feature type="compositionally biased region" description="Low complexity" evidence="1">
    <location>
        <begin position="179"/>
        <end position="197"/>
    </location>
</feature>
<feature type="compositionally biased region" description="Acidic residues" evidence="1">
    <location>
        <begin position="557"/>
        <end position="568"/>
    </location>
</feature>
<feature type="compositionally biased region" description="Polar residues" evidence="1">
    <location>
        <begin position="236"/>
        <end position="250"/>
    </location>
</feature>
<feature type="region of interest" description="Disordered" evidence="1">
    <location>
        <begin position="584"/>
        <end position="604"/>
    </location>
</feature>
<reference evidence="2 3" key="1">
    <citation type="journal article" date="2021" name="Elife">
        <title>Chloroplast acquisition without the gene transfer in kleptoplastic sea slugs, Plakobranchus ocellatus.</title>
        <authorList>
            <person name="Maeda T."/>
            <person name="Takahashi S."/>
            <person name="Yoshida T."/>
            <person name="Shimamura S."/>
            <person name="Takaki Y."/>
            <person name="Nagai Y."/>
            <person name="Toyoda A."/>
            <person name="Suzuki Y."/>
            <person name="Arimoto A."/>
            <person name="Ishii H."/>
            <person name="Satoh N."/>
            <person name="Nishiyama T."/>
            <person name="Hasebe M."/>
            <person name="Maruyama T."/>
            <person name="Minagawa J."/>
            <person name="Obokata J."/>
            <person name="Shigenobu S."/>
        </authorList>
    </citation>
    <scope>NUCLEOTIDE SEQUENCE [LARGE SCALE GENOMIC DNA]</scope>
</reference>
<organism evidence="2 3">
    <name type="scientific">Elysia marginata</name>
    <dbReference type="NCBI Taxonomy" id="1093978"/>
    <lineage>
        <taxon>Eukaryota</taxon>
        <taxon>Metazoa</taxon>
        <taxon>Spiralia</taxon>
        <taxon>Lophotrochozoa</taxon>
        <taxon>Mollusca</taxon>
        <taxon>Gastropoda</taxon>
        <taxon>Heterobranchia</taxon>
        <taxon>Euthyneura</taxon>
        <taxon>Panpulmonata</taxon>
        <taxon>Sacoglossa</taxon>
        <taxon>Placobranchoidea</taxon>
        <taxon>Plakobranchidae</taxon>
        <taxon>Elysia</taxon>
    </lineage>
</organism>
<gene>
    <name evidence="2" type="ORF">ElyMa_000541200</name>
</gene>
<keyword evidence="3" id="KW-1185">Reference proteome</keyword>
<feature type="region of interest" description="Disordered" evidence="1">
    <location>
        <begin position="56"/>
        <end position="359"/>
    </location>
</feature>
<dbReference type="AlphaFoldDB" id="A0AAV4G1F5"/>
<feature type="compositionally biased region" description="Acidic residues" evidence="1">
    <location>
        <begin position="506"/>
        <end position="528"/>
    </location>
</feature>
<feature type="compositionally biased region" description="Polar residues" evidence="1">
    <location>
        <begin position="294"/>
        <end position="312"/>
    </location>
</feature>
<sequence length="682" mass="73098">MEYYEFLEKFHGEVNVKDIFLKNFQRKLSALRRWRLERVEPNQLLKLTTVKKGTPLYGQPSWWGEEEEEENKVSAGRAGPSGDAPGPRHRHSKKDEASGARRSRPNSLTLSGDEAEHFPVSGGSTLAANTSNRIEAAVPGNKRMNGERIKPTYMEIPFGDDDEDDASKSLDTGSGKKTAWSAADSSASTPAKSISSSFDPQHRSTKAVTMTASLSQYVPSKIRRNFKDRQERAGSYTKTGSSSRGSTPNKTSEERELSPVHPSNSQHGCQGSHRKMEEIWSVVEGSAKPAKQVTRLSSVQATAGSKSSSLRSPNLEDIDRISSEDRLRGQKTSSLSPNVPRSSRSKTSPSSSGNPKGAGVVAAVAQYPDSTSYLIDKMFEGGASSSSSGFVGSAPGSTVGSESDVAPEKQMYREAAANDRTRRSTSSGTSSTTAGKQAGKPPRISSGKSSAAPMSGKRTLSSSEEKSGQSKGSTAKCIRDTAVAAAAARSHSKRQSAPPPPKICDNDDSDDDNNAVEDDDLQITEDDEAAKPAGNPEDGEVSDKASEAGTYVIEAGADGEDIDDEEEEEARRKIDEVFGVDKPHSGVDSLRLASPGGYDNVYDEEGFENDETVAACDDAEGDEGEKTPLEGHSPLSDDDAIEWLSLGLHLKIDCPSAGVCRLNVTYVIASPLSFRRKLLKMQ</sequence>
<dbReference type="EMBL" id="BMAT01001061">
    <property type="protein sequence ID" value="GFR78840.1"/>
    <property type="molecule type" value="Genomic_DNA"/>
</dbReference>
<proteinExistence type="predicted"/>
<evidence type="ECO:0000313" key="2">
    <source>
        <dbReference type="EMBL" id="GFR78840.1"/>
    </source>
</evidence>
<feature type="compositionally biased region" description="Polar residues" evidence="1">
    <location>
        <begin position="122"/>
        <end position="133"/>
    </location>
</feature>
<name>A0AAV4G1F5_9GAST</name>
<evidence type="ECO:0000256" key="1">
    <source>
        <dbReference type="SAM" id="MobiDB-lite"/>
    </source>
</evidence>
<evidence type="ECO:0000313" key="3">
    <source>
        <dbReference type="Proteomes" id="UP000762676"/>
    </source>
</evidence>
<dbReference type="Proteomes" id="UP000762676">
    <property type="component" value="Unassembled WGS sequence"/>
</dbReference>
<feature type="compositionally biased region" description="Low complexity" evidence="1">
    <location>
        <begin position="340"/>
        <end position="352"/>
    </location>
</feature>
<feature type="compositionally biased region" description="Polar residues" evidence="1">
    <location>
        <begin position="330"/>
        <end position="339"/>
    </location>
</feature>
<feature type="compositionally biased region" description="Low complexity" evidence="1">
    <location>
        <begin position="424"/>
        <end position="433"/>
    </location>
</feature>
<comment type="caution">
    <text evidence="2">The sequence shown here is derived from an EMBL/GenBank/DDBJ whole genome shotgun (WGS) entry which is preliminary data.</text>
</comment>
<feature type="region of interest" description="Disordered" evidence="1">
    <location>
        <begin position="382"/>
        <end position="571"/>
    </location>
</feature>
<feature type="compositionally biased region" description="Basic and acidic residues" evidence="1">
    <location>
        <begin position="317"/>
        <end position="328"/>
    </location>
</feature>